<dbReference type="InterPro" id="IPR000210">
    <property type="entry name" value="BTB/POZ_dom"/>
</dbReference>
<dbReference type="Pfam" id="PF00651">
    <property type="entry name" value="BTB"/>
    <property type="match status" value="1"/>
</dbReference>
<dbReference type="PANTHER" id="PTHR47843:SF7">
    <property type="entry name" value="BTB DOMAIN-CONTAINING PROTEIN"/>
    <property type="match status" value="1"/>
</dbReference>
<name>A0ABR0KNN4_9EURO</name>
<accession>A0ABR0KNN4</accession>
<dbReference type="PROSITE" id="PS50097">
    <property type="entry name" value="BTB"/>
    <property type="match status" value="1"/>
</dbReference>
<evidence type="ECO:0000256" key="1">
    <source>
        <dbReference type="SAM" id="MobiDB-lite"/>
    </source>
</evidence>
<keyword evidence="4" id="KW-1185">Reference proteome</keyword>
<gene>
    <name evidence="3" type="ORF">LTR24_000395</name>
</gene>
<dbReference type="Proteomes" id="UP001345013">
    <property type="component" value="Unassembled WGS sequence"/>
</dbReference>
<comment type="caution">
    <text evidence="3">The sequence shown here is derived from an EMBL/GenBank/DDBJ whole genome shotgun (WGS) entry which is preliminary data.</text>
</comment>
<feature type="domain" description="BTB" evidence="2">
    <location>
        <begin position="69"/>
        <end position="135"/>
    </location>
</feature>
<feature type="compositionally biased region" description="Polar residues" evidence="1">
    <location>
        <begin position="396"/>
        <end position="409"/>
    </location>
</feature>
<dbReference type="EMBL" id="JAVRRG010000003">
    <property type="protein sequence ID" value="KAK5102164.1"/>
    <property type="molecule type" value="Genomic_DNA"/>
</dbReference>
<dbReference type="SUPFAM" id="SSF54695">
    <property type="entry name" value="POZ domain"/>
    <property type="match status" value="1"/>
</dbReference>
<feature type="compositionally biased region" description="Low complexity" evidence="1">
    <location>
        <begin position="383"/>
        <end position="395"/>
    </location>
</feature>
<protein>
    <recommendedName>
        <fullName evidence="2">BTB domain-containing protein</fullName>
    </recommendedName>
</protein>
<feature type="region of interest" description="Disordered" evidence="1">
    <location>
        <begin position="345"/>
        <end position="411"/>
    </location>
</feature>
<evidence type="ECO:0000259" key="2">
    <source>
        <dbReference type="PROSITE" id="PS50097"/>
    </source>
</evidence>
<dbReference type="Gene3D" id="3.30.710.10">
    <property type="entry name" value="Potassium Channel Kv1.1, Chain A"/>
    <property type="match status" value="1"/>
</dbReference>
<organism evidence="3 4">
    <name type="scientific">Lithohypha guttulata</name>
    <dbReference type="NCBI Taxonomy" id="1690604"/>
    <lineage>
        <taxon>Eukaryota</taxon>
        <taxon>Fungi</taxon>
        <taxon>Dikarya</taxon>
        <taxon>Ascomycota</taxon>
        <taxon>Pezizomycotina</taxon>
        <taxon>Eurotiomycetes</taxon>
        <taxon>Chaetothyriomycetidae</taxon>
        <taxon>Chaetothyriales</taxon>
        <taxon>Trichomeriaceae</taxon>
        <taxon>Lithohypha</taxon>
    </lineage>
</organism>
<dbReference type="PANTHER" id="PTHR47843">
    <property type="entry name" value="BTB DOMAIN-CONTAINING PROTEIN-RELATED"/>
    <property type="match status" value="1"/>
</dbReference>
<sequence>MFKRSYNTETGRVVKPKLLKKSYPEHVKRKMQDSLSSPNSPPVGRQVEPEFCSQAHTNILRSQLNSPIITMVVGRDQRLFAAHEDVLCRSPFFATYLKGQFLDGNAKKVELPDEEPEILSCVLEFLYKGDYSPRLLHDKRRNTWDLERTQDVKSGGRGNSESTTYIQEAGGHVLRDTVVYCAADKYGLEELKKLSLRKQGLQSGIQVDVILRSARYAYEHTPDTESRLRAHYLALIIRSRKTFKRSGTMQMEMEKGGKLFFDLFVAMCNHIDDIVEISAANMDRFNTNRKRPAPSYNDFNASKRLQQPKASNNHDSLFLSDDEGDAQIDEDLFTRDNEDDFATLVNAPRPQPARPVQSQPTQPRPAQQRAFTQHRPATHSKSTPTMTGATTTNGTSDRGNTSRPTNGQSEAAAVDLIEVKDEKDEAEEPDWVKDVADKDKVKLFVGRRNKQVLVKRVDLAKSPILTSWIIDDPDQGPYIMRPQLARTEFADFDAVLQFLHSSEYAPLLVDNRLDGLKSNEAYAKELVRSGRIYIIAQRFQIEGLAELVFRKIDKVDVSKFSIKAIVELAGVIFGDKNGAVLPHPAAAAATAAVNRANASVGSQEAVAGLKDKLEEWIITQVAKNLQEIMNNQQETFWKIERKTSKKLFFAQVMEEAAVQYRATGGKLPGPVVELD</sequence>
<dbReference type="InterPro" id="IPR011333">
    <property type="entry name" value="SKP1/BTB/POZ_sf"/>
</dbReference>
<evidence type="ECO:0000313" key="3">
    <source>
        <dbReference type="EMBL" id="KAK5102164.1"/>
    </source>
</evidence>
<proteinExistence type="predicted"/>
<feature type="compositionally biased region" description="Low complexity" evidence="1">
    <location>
        <begin position="357"/>
        <end position="370"/>
    </location>
</feature>
<evidence type="ECO:0000313" key="4">
    <source>
        <dbReference type="Proteomes" id="UP001345013"/>
    </source>
</evidence>
<reference evidence="3 4" key="1">
    <citation type="submission" date="2023-08" db="EMBL/GenBank/DDBJ databases">
        <title>Black Yeasts Isolated from many extreme environments.</title>
        <authorList>
            <person name="Coleine C."/>
            <person name="Stajich J.E."/>
            <person name="Selbmann L."/>
        </authorList>
    </citation>
    <scope>NUCLEOTIDE SEQUENCE [LARGE SCALE GENOMIC DNA]</scope>
    <source>
        <strain evidence="3 4">CCFEE 5885</strain>
    </source>
</reference>